<proteinExistence type="predicted"/>
<gene>
    <name evidence="1" type="ORF">SAMN02787144_101899</name>
</gene>
<dbReference type="AlphaFoldDB" id="A0A1K2EBU7"/>
<evidence type="ECO:0000313" key="2">
    <source>
        <dbReference type="Proteomes" id="UP000181909"/>
    </source>
</evidence>
<sequence length="168" mass="18381">MSDPLGRVRGVSDVYELAISVDLRDELSEQELAELRWHLGIGPQPERLSIVTRFPIVVEDESGDPVVEDEPRPLLGGSGPAWRVGGVLGSALADRADLPRKGWSLTSRQEIHPDEFDQVGELLGWLAARVHDAHLLADDAVSIGCLRFHEDLTPEALKVANGQIVWPA</sequence>
<organism evidence="1 2">
    <name type="scientific">Streptomyces atratus</name>
    <dbReference type="NCBI Taxonomy" id="1893"/>
    <lineage>
        <taxon>Bacteria</taxon>
        <taxon>Bacillati</taxon>
        <taxon>Actinomycetota</taxon>
        <taxon>Actinomycetes</taxon>
        <taxon>Kitasatosporales</taxon>
        <taxon>Streptomycetaceae</taxon>
        <taxon>Streptomyces</taxon>
    </lineage>
</organism>
<protein>
    <submittedName>
        <fullName evidence="1">Uncharacterized protein</fullName>
    </submittedName>
</protein>
<dbReference type="Proteomes" id="UP000181909">
    <property type="component" value="Unassembled WGS sequence"/>
</dbReference>
<evidence type="ECO:0000313" key="1">
    <source>
        <dbReference type="EMBL" id="SFY33049.1"/>
    </source>
</evidence>
<accession>A0A1K2EBU7</accession>
<name>A0A1K2EBU7_STRAR</name>
<dbReference type="EMBL" id="FPJO01000018">
    <property type="protein sequence ID" value="SFY33049.1"/>
    <property type="molecule type" value="Genomic_DNA"/>
</dbReference>
<reference evidence="1 2" key="1">
    <citation type="submission" date="2016-11" db="EMBL/GenBank/DDBJ databases">
        <authorList>
            <person name="Jaros S."/>
            <person name="Januszkiewicz K."/>
            <person name="Wedrychowicz H."/>
        </authorList>
    </citation>
    <scope>NUCLEOTIDE SEQUENCE [LARGE SCALE GENOMIC DNA]</scope>
    <source>
        <strain evidence="1 2">OK807</strain>
    </source>
</reference>
<dbReference type="STRING" id="1893.SAMN02787144_101899"/>